<accession>A0ABT1LHM0</accession>
<keyword evidence="1" id="KW-0732">Signal</keyword>
<comment type="caution">
    <text evidence="3">The sequence shown here is derived from an EMBL/GenBank/DDBJ whole genome shotgun (WGS) entry which is preliminary data.</text>
</comment>
<dbReference type="Pfam" id="PF00497">
    <property type="entry name" value="SBP_bac_3"/>
    <property type="match status" value="1"/>
</dbReference>
<dbReference type="EMBL" id="JANCLU010000032">
    <property type="protein sequence ID" value="MCP8940994.1"/>
    <property type="molecule type" value="Genomic_DNA"/>
</dbReference>
<name>A0ABT1LHM0_9HYPH</name>
<keyword evidence="4" id="KW-1185">Reference proteome</keyword>
<proteinExistence type="predicted"/>
<evidence type="ECO:0000313" key="3">
    <source>
        <dbReference type="EMBL" id="MCP8940994.1"/>
    </source>
</evidence>
<gene>
    <name evidence="3" type="ORF">NK718_20920</name>
</gene>
<evidence type="ECO:0000259" key="2">
    <source>
        <dbReference type="SMART" id="SM00062"/>
    </source>
</evidence>
<protein>
    <submittedName>
        <fullName evidence="3">Transporter substrate-binding domain-containing protein</fullName>
    </submittedName>
</protein>
<dbReference type="RefSeq" id="WP_254746363.1">
    <property type="nucleotide sequence ID" value="NZ_JANCLU010000032.1"/>
</dbReference>
<dbReference type="SUPFAM" id="SSF53850">
    <property type="entry name" value="Periplasmic binding protein-like II"/>
    <property type="match status" value="1"/>
</dbReference>
<dbReference type="Gene3D" id="3.40.190.10">
    <property type="entry name" value="Periplasmic binding protein-like II"/>
    <property type="match status" value="2"/>
</dbReference>
<dbReference type="Proteomes" id="UP001205890">
    <property type="component" value="Unassembled WGS sequence"/>
</dbReference>
<evidence type="ECO:0000256" key="1">
    <source>
        <dbReference type="ARBA" id="ARBA00022729"/>
    </source>
</evidence>
<dbReference type="PANTHER" id="PTHR35936:SF17">
    <property type="entry name" value="ARGININE-BINDING EXTRACELLULAR PROTEIN ARTP"/>
    <property type="match status" value="1"/>
</dbReference>
<evidence type="ECO:0000313" key="4">
    <source>
        <dbReference type="Proteomes" id="UP001205890"/>
    </source>
</evidence>
<reference evidence="3 4" key="1">
    <citation type="submission" date="2022-07" db="EMBL/GenBank/DDBJ databases">
        <authorList>
            <person name="Li W.-J."/>
            <person name="Deng Q.-Q."/>
        </authorList>
    </citation>
    <scope>NUCLEOTIDE SEQUENCE [LARGE SCALE GENOMIC DNA]</scope>
    <source>
        <strain evidence="3 4">SYSU M60028</strain>
    </source>
</reference>
<feature type="domain" description="Solute-binding protein family 3/N-terminal" evidence="2">
    <location>
        <begin position="11"/>
        <end position="238"/>
    </location>
</feature>
<dbReference type="SMART" id="SM00062">
    <property type="entry name" value="PBPb"/>
    <property type="match status" value="1"/>
</dbReference>
<dbReference type="PANTHER" id="PTHR35936">
    <property type="entry name" value="MEMBRANE-BOUND LYTIC MUREIN TRANSGLYCOSYLASE F"/>
    <property type="match status" value="1"/>
</dbReference>
<sequence length="255" mass="27075">MSLDQLRKAGVVKVGIANQPPYSGMNPDGSLSGFVPTLLQAVFSKLGVPKVEGLVATYGELVPGLQAGRWQMIGASFRLSKERCAQVLFTDPVTFDGGAFAYVPKDLSSPPKSLAELGKSGAKSGMLQGSYLLKLGEDKGIDRGSISQFPSNPALIDALLAKRVPVAVSTFASLRELQKQRGGAFEIVYPVPDDPPVGSGPAFRREDTELHAAFQKELRAMRASGELARMAGQFGFETPADLMNLSGEEACARVS</sequence>
<dbReference type="InterPro" id="IPR001638">
    <property type="entry name" value="Solute-binding_3/MltF_N"/>
</dbReference>
<organism evidence="3 4">
    <name type="scientific">Alsobacter ponti</name>
    <dbReference type="NCBI Taxonomy" id="2962936"/>
    <lineage>
        <taxon>Bacteria</taxon>
        <taxon>Pseudomonadati</taxon>
        <taxon>Pseudomonadota</taxon>
        <taxon>Alphaproteobacteria</taxon>
        <taxon>Hyphomicrobiales</taxon>
        <taxon>Alsobacteraceae</taxon>
        <taxon>Alsobacter</taxon>
    </lineage>
</organism>